<dbReference type="AlphaFoldDB" id="A0A1J1HMD5"/>
<name>A0A1J1HMD5_9DIPT</name>
<sequence length="59" mass="7176">MWGMEKKTTRREKKQTLYDEIIPTRLFLPLLSIQQFLLQGCFDRLPDCRCQFLKELKLN</sequence>
<protein>
    <submittedName>
        <fullName evidence="1">CLUMA_CG002966, isoform A</fullName>
    </submittedName>
</protein>
<organism evidence="1 2">
    <name type="scientific">Clunio marinus</name>
    <dbReference type="NCBI Taxonomy" id="568069"/>
    <lineage>
        <taxon>Eukaryota</taxon>
        <taxon>Metazoa</taxon>
        <taxon>Ecdysozoa</taxon>
        <taxon>Arthropoda</taxon>
        <taxon>Hexapoda</taxon>
        <taxon>Insecta</taxon>
        <taxon>Pterygota</taxon>
        <taxon>Neoptera</taxon>
        <taxon>Endopterygota</taxon>
        <taxon>Diptera</taxon>
        <taxon>Nematocera</taxon>
        <taxon>Chironomoidea</taxon>
        <taxon>Chironomidae</taxon>
        <taxon>Clunio</taxon>
    </lineage>
</organism>
<evidence type="ECO:0000313" key="1">
    <source>
        <dbReference type="EMBL" id="CRK89205.1"/>
    </source>
</evidence>
<dbReference type="EMBL" id="CVRI01000011">
    <property type="protein sequence ID" value="CRK89205.1"/>
    <property type="molecule type" value="Genomic_DNA"/>
</dbReference>
<accession>A0A1J1HMD5</accession>
<reference evidence="1 2" key="1">
    <citation type="submission" date="2015-04" db="EMBL/GenBank/DDBJ databases">
        <authorList>
            <person name="Syromyatnikov M.Y."/>
            <person name="Popov V.N."/>
        </authorList>
    </citation>
    <scope>NUCLEOTIDE SEQUENCE [LARGE SCALE GENOMIC DNA]</scope>
</reference>
<dbReference type="OrthoDB" id="10250414at2759"/>
<evidence type="ECO:0000313" key="2">
    <source>
        <dbReference type="Proteomes" id="UP000183832"/>
    </source>
</evidence>
<keyword evidence="2" id="KW-1185">Reference proteome</keyword>
<dbReference type="Proteomes" id="UP000183832">
    <property type="component" value="Unassembled WGS sequence"/>
</dbReference>
<gene>
    <name evidence="1" type="ORF">CLUMA_CG002966</name>
</gene>
<proteinExistence type="predicted"/>